<comment type="caution">
    <text evidence="5">The sequence shown here is derived from an EMBL/GenBank/DDBJ whole genome shotgun (WGS) entry which is preliminary data.</text>
</comment>
<keyword evidence="1" id="KW-0732">Signal</keyword>
<proteinExistence type="predicted"/>
<dbReference type="InterPro" id="IPR011936">
    <property type="entry name" value="Myxo_disulph_rpt"/>
</dbReference>
<name>A0A1G2K2K7_9BACT</name>
<dbReference type="SUPFAM" id="SSF63446">
    <property type="entry name" value="Type I dockerin domain"/>
    <property type="match status" value="1"/>
</dbReference>
<evidence type="ECO:0000313" key="5">
    <source>
        <dbReference type="EMBL" id="OGZ93669.1"/>
    </source>
</evidence>
<reference evidence="5 6" key="1">
    <citation type="journal article" date="2016" name="Nat. Commun.">
        <title>Thousands of microbial genomes shed light on interconnected biogeochemical processes in an aquifer system.</title>
        <authorList>
            <person name="Anantharaman K."/>
            <person name="Brown C.T."/>
            <person name="Hug L.A."/>
            <person name="Sharon I."/>
            <person name="Castelle C.J."/>
            <person name="Probst A.J."/>
            <person name="Thomas B.C."/>
            <person name="Singh A."/>
            <person name="Wilkins M.J."/>
            <person name="Karaoz U."/>
            <person name="Brodie E.L."/>
            <person name="Williams K.H."/>
            <person name="Hubbard S.S."/>
            <person name="Banfield J.F."/>
        </authorList>
    </citation>
    <scope>NUCLEOTIDE SEQUENCE [LARGE SCALE GENOMIC DNA]</scope>
</reference>
<organism evidence="5 6">
    <name type="scientific">Candidatus Sungbacteria bacterium RIFCSPHIGHO2_01_FULL_47_32</name>
    <dbReference type="NCBI Taxonomy" id="1802264"/>
    <lineage>
        <taxon>Bacteria</taxon>
        <taxon>Candidatus Sungiibacteriota</taxon>
    </lineage>
</organism>
<sequence>MACKNKTKIAILFGLLVIGFLIYRSPPFFVSKVNAEVATTTVTITICGNSNIEPPEVCDDGVNSGAYSLTIPGRTCLPDCSDFGRYCGDNILQAASGEQCDDGNNISGDRCSDTCQNESTPENSPSGGGGGFNPGSATTLSPTKVIVIGKAYPNADVHVLKDGETVGVVKADSKADFYFSTIDVTPGVATFGFWAEDNIGLRSIAFTTTFRIVPNAVTTVNGAYLPPTITLDKKKLKRGEDLNIHGQSVPNANIFTHINSESEIVQKATTSSGGVWSLPFNTSVLISDDFHTAKAYFETVVSGALAKSGFSQSVSFFVGDREVGTADLCKRSDINIDTRVNLTDFSILLFNWETSEGTADINIDGKVDLKDFSIMLFCWTG</sequence>
<dbReference type="Pfam" id="PF13948">
    <property type="entry name" value="DUF4215"/>
    <property type="match status" value="1"/>
</dbReference>
<dbReference type="Gene3D" id="1.10.1330.10">
    <property type="entry name" value="Dockerin domain"/>
    <property type="match status" value="1"/>
</dbReference>
<dbReference type="EMBL" id="MHQC01000055">
    <property type="protein sequence ID" value="OGZ93669.1"/>
    <property type="molecule type" value="Genomic_DNA"/>
</dbReference>
<accession>A0A1G2K2K7</accession>
<evidence type="ECO:0000256" key="4">
    <source>
        <dbReference type="SAM" id="MobiDB-lite"/>
    </source>
</evidence>
<keyword evidence="2" id="KW-0677">Repeat</keyword>
<keyword evidence="3" id="KW-1015">Disulfide bond</keyword>
<gene>
    <name evidence="5" type="ORF">A2633_05830</name>
</gene>
<dbReference type="GO" id="GO:0000272">
    <property type="term" value="P:polysaccharide catabolic process"/>
    <property type="evidence" value="ECO:0007669"/>
    <property type="project" value="InterPro"/>
</dbReference>
<dbReference type="Proteomes" id="UP000177152">
    <property type="component" value="Unassembled WGS sequence"/>
</dbReference>
<evidence type="ECO:0000256" key="1">
    <source>
        <dbReference type="ARBA" id="ARBA00022729"/>
    </source>
</evidence>
<feature type="compositionally biased region" description="Polar residues" evidence="4">
    <location>
        <begin position="112"/>
        <end position="122"/>
    </location>
</feature>
<protein>
    <recommendedName>
        <fullName evidence="7">Dockerin domain-containing protein</fullName>
    </recommendedName>
</protein>
<feature type="region of interest" description="Disordered" evidence="4">
    <location>
        <begin position="112"/>
        <end position="135"/>
    </location>
</feature>
<dbReference type="AlphaFoldDB" id="A0A1G2K2K7"/>
<dbReference type="NCBIfam" id="TIGR02232">
    <property type="entry name" value="myxo_disulf_rpt"/>
    <property type="match status" value="1"/>
</dbReference>
<evidence type="ECO:0000256" key="2">
    <source>
        <dbReference type="ARBA" id="ARBA00022737"/>
    </source>
</evidence>
<evidence type="ECO:0000313" key="6">
    <source>
        <dbReference type="Proteomes" id="UP000177152"/>
    </source>
</evidence>
<dbReference type="InterPro" id="IPR036439">
    <property type="entry name" value="Dockerin_dom_sf"/>
</dbReference>
<evidence type="ECO:0008006" key="7">
    <source>
        <dbReference type="Google" id="ProtNLM"/>
    </source>
</evidence>
<evidence type="ECO:0000256" key="3">
    <source>
        <dbReference type="ARBA" id="ARBA00023157"/>
    </source>
</evidence>